<dbReference type="InterPro" id="IPR001633">
    <property type="entry name" value="EAL_dom"/>
</dbReference>
<dbReference type="Pfam" id="PF00990">
    <property type="entry name" value="GGDEF"/>
    <property type="match status" value="1"/>
</dbReference>
<dbReference type="Gene3D" id="3.20.20.450">
    <property type="entry name" value="EAL domain"/>
    <property type="match status" value="1"/>
</dbReference>
<evidence type="ECO:0000313" key="6">
    <source>
        <dbReference type="EMBL" id="STD16600.1"/>
    </source>
</evidence>
<dbReference type="RefSeq" id="WP_038858668.1">
    <property type="nucleotide sequence ID" value="NZ_AJKW01000024.1"/>
</dbReference>
<dbReference type="KEGG" id="cui:AFK65_18825"/>
<dbReference type="PANTHER" id="PTHR33121">
    <property type="entry name" value="CYCLIC DI-GMP PHOSPHODIESTERASE PDEF"/>
    <property type="match status" value="1"/>
</dbReference>
<accession>A0AAC8VT68</accession>
<dbReference type="PANTHER" id="PTHR33121:SF77">
    <property type="entry name" value="CYCLIC DI-GMP PHOSPHODIESTERASE PDEK-RELATED"/>
    <property type="match status" value="1"/>
</dbReference>
<feature type="transmembrane region" description="Helical" evidence="1">
    <location>
        <begin position="151"/>
        <end position="176"/>
    </location>
</feature>
<evidence type="ECO:0000259" key="4">
    <source>
        <dbReference type="PROSITE" id="PS50887"/>
    </source>
</evidence>
<dbReference type="Pfam" id="PF00563">
    <property type="entry name" value="EAL"/>
    <property type="match status" value="1"/>
</dbReference>
<feature type="domain" description="HAMP" evidence="3">
    <location>
        <begin position="180"/>
        <end position="236"/>
    </location>
</feature>
<keyword evidence="8" id="KW-1185">Reference proteome</keyword>
<dbReference type="InterPro" id="IPR050706">
    <property type="entry name" value="Cyclic-di-GMP_PDE-like"/>
</dbReference>
<keyword evidence="1" id="KW-0812">Transmembrane</keyword>
<reference evidence="5 7" key="3">
    <citation type="journal article" date="2016" name="Genome Announc.">
        <title>Fully Closed Genome Sequences of Five Type Strains of the Genus Cronobacter and One Cronobacter sakazakii Strain.</title>
        <authorList>
            <person name="Moine D."/>
            <person name="Kassam M."/>
            <person name="Baert L."/>
            <person name="Tang Y."/>
            <person name="Barretto C."/>
            <person name="Ngom Bru C."/>
            <person name="Klijn A."/>
            <person name="Descombes P."/>
        </authorList>
    </citation>
    <scope>NUCLEOTIDE SEQUENCE [LARGE SCALE GENOMIC DNA]</scope>
    <source>
        <strain evidence="5 7">NCTC 9529</strain>
    </source>
</reference>
<dbReference type="InterPro" id="IPR003660">
    <property type="entry name" value="HAMP_dom"/>
</dbReference>
<dbReference type="GO" id="GO:0007165">
    <property type="term" value="P:signal transduction"/>
    <property type="evidence" value="ECO:0007669"/>
    <property type="project" value="InterPro"/>
</dbReference>
<proteinExistence type="predicted"/>
<sequence length="652" mass="71973">MRVSRSLTIKQMAMVSAVSVFFLFIFSVVLLFHFVQSHRYHTAMQMESIARSVRQPLSAAILKANIPEAEAILREIKPAGVISRADVVLPNQFQALRMRFTPERPIPVTLARVFELPVQISLPLYSLERPANPQPLAYLVLQADSWRLYRFIINAISTLLTTFLLLALILSVAITWCINRLILHPLRDITRTLSALDAHELAHHQLAIPRLHQDDEIGMLVRTYNRNQQALARQVDEARTSGTRFPLTGLPNQALLTALLEQTVAGGGATALLYVACEPLRDVDESQREALQLARVDKLRSVLTPRMVLAQISQDDFAIIAHGVKTPEHAVTLTQQLLAALNEPLESESVAHTGPASIGVAMFDGRQSASTLWQSAISAALDARRDGVNQVAFFGESPANTPESAMQNALARRQYAVWLQPQVDMRNGNIVGAEALLRERQPDGDWTLPVGFIDNIESSGLIVTVGDWVLEEACQLLARWQAHGITLPLSVNVSSLQLLKRDLVQTMLQRLERYAIKPGTLILEMTESQRIDDTEAAIAILRPLREAGVRIALDDFGMGYSSLSQLQKMKALPVDSLKIDKSFIDSLPDDDSVVSAIISMAKKLNLELVAEGIQNEAQRDWLLNAGVTVGQGYLFGKAATPAAFEDAWLSAP</sequence>
<dbReference type="Pfam" id="PF17154">
    <property type="entry name" value="GAPES3"/>
    <property type="match status" value="1"/>
</dbReference>
<dbReference type="Gene3D" id="6.10.340.10">
    <property type="match status" value="1"/>
</dbReference>
<dbReference type="InterPro" id="IPR043128">
    <property type="entry name" value="Rev_trsase/Diguanyl_cyclase"/>
</dbReference>
<dbReference type="CDD" id="cd01948">
    <property type="entry name" value="EAL"/>
    <property type="match status" value="1"/>
</dbReference>
<evidence type="ECO:0000313" key="7">
    <source>
        <dbReference type="Proteomes" id="UP000061974"/>
    </source>
</evidence>
<dbReference type="Pfam" id="PF00672">
    <property type="entry name" value="HAMP"/>
    <property type="match status" value="1"/>
</dbReference>
<dbReference type="Proteomes" id="UP000061974">
    <property type="component" value="Chromosome"/>
</dbReference>
<protein>
    <submittedName>
        <fullName evidence="5">Biofilm formation regulator HmsP</fullName>
    </submittedName>
    <submittedName>
        <fullName evidence="6">Diguanylate cyclase</fullName>
    </submittedName>
</protein>
<dbReference type="Gene3D" id="3.30.70.270">
    <property type="match status" value="1"/>
</dbReference>
<feature type="domain" description="EAL" evidence="2">
    <location>
        <begin position="399"/>
        <end position="652"/>
    </location>
</feature>
<organism evidence="5 7">
    <name type="scientific">Cronobacter universalis NCTC 9529</name>
    <dbReference type="NCBI Taxonomy" id="1074000"/>
    <lineage>
        <taxon>Bacteria</taxon>
        <taxon>Pseudomonadati</taxon>
        <taxon>Pseudomonadota</taxon>
        <taxon>Gammaproteobacteria</taxon>
        <taxon>Enterobacterales</taxon>
        <taxon>Enterobacteriaceae</taxon>
        <taxon>Cronobacter</taxon>
    </lineage>
</organism>
<dbReference type="PROSITE" id="PS50887">
    <property type="entry name" value="GGDEF"/>
    <property type="match status" value="1"/>
</dbReference>
<dbReference type="SUPFAM" id="SSF55073">
    <property type="entry name" value="Nucleotide cyclase"/>
    <property type="match status" value="1"/>
</dbReference>
<dbReference type="Proteomes" id="UP000254849">
    <property type="component" value="Unassembled WGS sequence"/>
</dbReference>
<evidence type="ECO:0000259" key="3">
    <source>
        <dbReference type="PROSITE" id="PS50885"/>
    </source>
</evidence>
<dbReference type="AlphaFoldDB" id="A0AAC8VT68"/>
<dbReference type="GO" id="GO:0071111">
    <property type="term" value="F:cyclic-guanylate-specific phosphodiesterase activity"/>
    <property type="evidence" value="ECO:0007669"/>
    <property type="project" value="InterPro"/>
</dbReference>
<dbReference type="EMBL" id="UFYH01000001">
    <property type="protein sequence ID" value="STD16600.1"/>
    <property type="molecule type" value="Genomic_DNA"/>
</dbReference>
<evidence type="ECO:0000256" key="1">
    <source>
        <dbReference type="SAM" id="Phobius"/>
    </source>
</evidence>
<dbReference type="SMART" id="SM00052">
    <property type="entry name" value="EAL"/>
    <property type="match status" value="1"/>
</dbReference>
<name>A0AAC8VT68_9ENTR</name>
<feature type="domain" description="GGDEF" evidence="4">
    <location>
        <begin position="268"/>
        <end position="396"/>
    </location>
</feature>
<dbReference type="InterPro" id="IPR035919">
    <property type="entry name" value="EAL_sf"/>
</dbReference>
<feature type="transmembrane region" description="Helical" evidence="1">
    <location>
        <begin position="12"/>
        <end position="35"/>
    </location>
</feature>
<dbReference type="EMBL" id="CP012257">
    <property type="protein sequence ID" value="ALB56620.1"/>
    <property type="molecule type" value="Genomic_DNA"/>
</dbReference>
<dbReference type="SUPFAM" id="SSF141868">
    <property type="entry name" value="EAL domain-like"/>
    <property type="match status" value="1"/>
</dbReference>
<reference evidence="7" key="2">
    <citation type="submission" date="2015-09" db="EMBL/GenBank/DDBJ databases">
        <title>Cronobacter genome sequencing and assembly.</title>
        <authorList>
            <person name="Descombes P."/>
            <person name="Baert L."/>
            <person name="Ngom-Bru C."/>
            <person name="Barretto C."/>
        </authorList>
    </citation>
    <scope>NUCLEOTIDE SEQUENCE [LARGE SCALE GENOMIC DNA]</scope>
    <source>
        <strain evidence="7">NCTC 9529</strain>
    </source>
</reference>
<keyword evidence="1" id="KW-1133">Transmembrane helix</keyword>
<reference evidence="7" key="1">
    <citation type="submission" date="2015-07" db="EMBL/GenBank/DDBJ databases">
        <authorList>
            <person name="Moine D."/>
            <person name="Kassam M."/>
        </authorList>
    </citation>
    <scope>NUCLEOTIDE SEQUENCE [LARGE SCALE GENOMIC DNA]</scope>
    <source>
        <strain evidence="7">NCTC 9529</strain>
    </source>
</reference>
<gene>
    <name evidence="6" type="primary">yhjK</name>
    <name evidence="5" type="ORF">AFK65_18825</name>
    <name evidence="6" type="ORF">NCTC9529_03858</name>
</gene>
<reference evidence="6 8" key="4">
    <citation type="submission" date="2018-06" db="EMBL/GenBank/DDBJ databases">
        <authorList>
            <consortium name="Pathogen Informatics"/>
            <person name="Doyle S."/>
        </authorList>
    </citation>
    <scope>NUCLEOTIDE SEQUENCE [LARGE SCALE GENOMIC DNA]</scope>
    <source>
        <strain evidence="8">NCTC 9529</strain>
        <strain evidence="6">NCTC9529</strain>
    </source>
</reference>
<dbReference type="PROSITE" id="PS50885">
    <property type="entry name" value="HAMP"/>
    <property type="match status" value="1"/>
</dbReference>
<dbReference type="InterPro" id="IPR000160">
    <property type="entry name" value="GGDEF_dom"/>
</dbReference>
<dbReference type="PROSITE" id="PS50883">
    <property type="entry name" value="EAL"/>
    <property type="match status" value="1"/>
</dbReference>
<keyword evidence="1" id="KW-0472">Membrane</keyword>
<dbReference type="GO" id="GO:0016020">
    <property type="term" value="C:membrane"/>
    <property type="evidence" value="ECO:0007669"/>
    <property type="project" value="InterPro"/>
</dbReference>
<dbReference type="InterPro" id="IPR033419">
    <property type="entry name" value="GAPES3"/>
</dbReference>
<evidence type="ECO:0000313" key="8">
    <source>
        <dbReference type="Proteomes" id="UP000254849"/>
    </source>
</evidence>
<dbReference type="InterPro" id="IPR029787">
    <property type="entry name" value="Nucleotide_cyclase"/>
</dbReference>
<dbReference type="SMART" id="SM00267">
    <property type="entry name" value="GGDEF"/>
    <property type="match status" value="1"/>
</dbReference>
<evidence type="ECO:0000259" key="2">
    <source>
        <dbReference type="PROSITE" id="PS50883"/>
    </source>
</evidence>
<evidence type="ECO:0000313" key="5">
    <source>
        <dbReference type="EMBL" id="ALB56620.1"/>
    </source>
</evidence>